<evidence type="ECO:0008006" key="3">
    <source>
        <dbReference type="Google" id="ProtNLM"/>
    </source>
</evidence>
<protein>
    <recommendedName>
        <fullName evidence="3">F-box domain-containing protein</fullName>
    </recommendedName>
</protein>
<sequence>MRNPPAQETMDEIVEFLGADDRASLDNLALSSRALQNSVLRVRWRLVWVWGLSTHPDSIADFFTARPSIAVHVRTIRFRASLLMASHVDGLERLADCCTNANKIVLSKVNFVLHKDLISSFVPVLQKFRTIEFCRCVVTTSVFKALAEGASNIRELRFPCDNIAHVGNGTLSPNALVFFSSITSLLFAADGDDYDGTPMEYPWLASVKWSSLQDLYVKAHDDKGITSANDILVASPSVQHLVLHICPYERIDQGVKVDFSCMNSMKNLALTVDLRGVQMIAGSLSTLKGQVLRKVTINLYAAWNEVDNQDRSVIGQLDSALVRLIDPERFHGMVIGSYTMGDKYDKSRS</sequence>
<dbReference type="InterPro" id="IPR032675">
    <property type="entry name" value="LRR_dom_sf"/>
</dbReference>
<keyword evidence="2" id="KW-1185">Reference proteome</keyword>
<organism evidence="1 2">
    <name type="scientific">Armillaria ostoyae</name>
    <name type="common">Armillaria root rot fungus</name>
    <dbReference type="NCBI Taxonomy" id="47428"/>
    <lineage>
        <taxon>Eukaryota</taxon>
        <taxon>Fungi</taxon>
        <taxon>Dikarya</taxon>
        <taxon>Basidiomycota</taxon>
        <taxon>Agaricomycotina</taxon>
        <taxon>Agaricomycetes</taxon>
        <taxon>Agaricomycetidae</taxon>
        <taxon>Agaricales</taxon>
        <taxon>Marasmiineae</taxon>
        <taxon>Physalacriaceae</taxon>
        <taxon>Armillaria</taxon>
    </lineage>
</organism>
<reference evidence="2" key="1">
    <citation type="journal article" date="2017" name="Nat. Ecol. Evol.">
        <title>Genome expansion and lineage-specific genetic innovations in the forest pathogenic fungi Armillaria.</title>
        <authorList>
            <person name="Sipos G."/>
            <person name="Prasanna A.N."/>
            <person name="Walter M.C."/>
            <person name="O'Connor E."/>
            <person name="Balint B."/>
            <person name="Krizsan K."/>
            <person name="Kiss B."/>
            <person name="Hess J."/>
            <person name="Varga T."/>
            <person name="Slot J."/>
            <person name="Riley R."/>
            <person name="Boka B."/>
            <person name="Rigling D."/>
            <person name="Barry K."/>
            <person name="Lee J."/>
            <person name="Mihaltcheva S."/>
            <person name="LaButti K."/>
            <person name="Lipzen A."/>
            <person name="Waldron R."/>
            <person name="Moloney N.M."/>
            <person name="Sperisen C."/>
            <person name="Kredics L."/>
            <person name="Vagvoelgyi C."/>
            <person name="Patrignani A."/>
            <person name="Fitzpatrick D."/>
            <person name="Nagy I."/>
            <person name="Doyle S."/>
            <person name="Anderson J.B."/>
            <person name="Grigoriev I.V."/>
            <person name="Gueldener U."/>
            <person name="Muensterkoetter M."/>
            <person name="Nagy L.G."/>
        </authorList>
    </citation>
    <scope>NUCLEOTIDE SEQUENCE [LARGE SCALE GENOMIC DNA]</scope>
    <source>
        <strain evidence="2">C18/9</strain>
    </source>
</reference>
<name>A0A284R380_ARMOS</name>
<proteinExistence type="predicted"/>
<dbReference type="Proteomes" id="UP000219338">
    <property type="component" value="Unassembled WGS sequence"/>
</dbReference>
<dbReference type="AlphaFoldDB" id="A0A284R380"/>
<dbReference type="Gene3D" id="3.80.10.10">
    <property type="entry name" value="Ribonuclease Inhibitor"/>
    <property type="match status" value="1"/>
</dbReference>
<evidence type="ECO:0000313" key="2">
    <source>
        <dbReference type="Proteomes" id="UP000219338"/>
    </source>
</evidence>
<dbReference type="EMBL" id="FUEG01000004">
    <property type="protein sequence ID" value="SJL03177.1"/>
    <property type="molecule type" value="Genomic_DNA"/>
</dbReference>
<evidence type="ECO:0000313" key="1">
    <source>
        <dbReference type="EMBL" id="SJL03177.1"/>
    </source>
</evidence>
<accession>A0A284R380</accession>
<gene>
    <name evidence="1" type="ORF">ARMOST_06523</name>
</gene>